<dbReference type="Proteomes" id="UP000003835">
    <property type="component" value="Unassembled WGS sequence"/>
</dbReference>
<dbReference type="CDD" id="cd17541">
    <property type="entry name" value="REC_CheB-like"/>
    <property type="match status" value="1"/>
</dbReference>
<dbReference type="AlphaFoldDB" id="B4VWN9"/>
<dbReference type="HOGENOM" id="CLU_000445_51_0_3"/>
<dbReference type="NCBIfam" id="NF001965">
    <property type="entry name" value="PRK00742.1"/>
    <property type="match status" value="1"/>
</dbReference>
<dbReference type="HAMAP" id="MF_00099">
    <property type="entry name" value="CheB_chemtxs"/>
    <property type="match status" value="1"/>
</dbReference>
<dbReference type="PANTHER" id="PTHR42872:SF6">
    <property type="entry name" value="PROTEIN-GLUTAMATE METHYLESTERASE_PROTEIN-GLUTAMINE GLUTAMINASE"/>
    <property type="match status" value="1"/>
</dbReference>
<dbReference type="PANTHER" id="PTHR42872">
    <property type="entry name" value="PROTEIN-GLUTAMATE METHYLESTERASE/PROTEIN-GLUTAMINE GLUTAMINASE"/>
    <property type="match status" value="1"/>
</dbReference>
<feature type="domain" description="Response regulatory" evidence="8">
    <location>
        <begin position="4"/>
        <end position="122"/>
    </location>
</feature>
<dbReference type="Pfam" id="PF01339">
    <property type="entry name" value="CheB_methylest"/>
    <property type="match status" value="1"/>
</dbReference>
<dbReference type="GO" id="GO:0000156">
    <property type="term" value="F:phosphorelay response regulator activity"/>
    <property type="evidence" value="ECO:0007669"/>
    <property type="project" value="InterPro"/>
</dbReference>
<dbReference type="InterPro" id="IPR001789">
    <property type="entry name" value="Sig_transdc_resp-reg_receiver"/>
</dbReference>
<dbReference type="InterPro" id="IPR008248">
    <property type="entry name" value="CheB-like"/>
</dbReference>
<dbReference type="PIRSF" id="PIRSF000876">
    <property type="entry name" value="RR_chemtxs_CheB"/>
    <property type="match status" value="1"/>
</dbReference>
<dbReference type="SUPFAM" id="SSF52738">
    <property type="entry name" value="Methylesterase CheB, C-terminal domain"/>
    <property type="match status" value="1"/>
</dbReference>
<dbReference type="EC" id="3.1.1.61" evidence="5"/>
<dbReference type="Pfam" id="PF00072">
    <property type="entry name" value="Response_reg"/>
    <property type="match status" value="1"/>
</dbReference>
<dbReference type="GO" id="GO:0050568">
    <property type="term" value="F:protein-glutamine glutaminase activity"/>
    <property type="evidence" value="ECO:0007669"/>
    <property type="project" value="UniProtKB-UniRule"/>
</dbReference>
<keyword evidence="2 5" id="KW-0145">Chemotaxis</keyword>
<evidence type="ECO:0000313" key="10">
    <source>
        <dbReference type="EMBL" id="EDX73736.1"/>
    </source>
</evidence>
<dbReference type="PROSITE" id="PS50122">
    <property type="entry name" value="CHEB"/>
    <property type="match status" value="1"/>
</dbReference>
<dbReference type="RefSeq" id="WP_006102986.1">
    <property type="nucleotide sequence ID" value="NZ_DS989856.1"/>
</dbReference>
<evidence type="ECO:0000256" key="4">
    <source>
        <dbReference type="ARBA" id="ARBA00048267"/>
    </source>
</evidence>
<feature type="domain" description="CheB-type methylesterase" evidence="9">
    <location>
        <begin position="161"/>
        <end position="351"/>
    </location>
</feature>
<keyword evidence="1 5" id="KW-0963">Cytoplasm</keyword>
<evidence type="ECO:0000256" key="1">
    <source>
        <dbReference type="ARBA" id="ARBA00022490"/>
    </source>
</evidence>
<protein>
    <recommendedName>
        <fullName evidence="5">Protein-glutamate methylesterase/protein-glutamine glutaminase</fullName>
        <ecNumber evidence="5">3.1.1.61</ecNumber>
        <ecNumber evidence="5">3.5.1.44</ecNumber>
    </recommendedName>
</protein>
<comment type="PTM">
    <text evidence="5">Phosphorylated by CheA. Phosphorylation of the N-terminal regulatory domain activates the methylesterase activity.</text>
</comment>
<comment type="catalytic activity">
    <reaction evidence="5">
        <text>L-glutaminyl-[protein] + H2O = L-glutamyl-[protein] + NH4(+)</text>
        <dbReference type="Rhea" id="RHEA:16441"/>
        <dbReference type="Rhea" id="RHEA-COMP:10207"/>
        <dbReference type="Rhea" id="RHEA-COMP:10208"/>
        <dbReference type="ChEBI" id="CHEBI:15377"/>
        <dbReference type="ChEBI" id="CHEBI:28938"/>
        <dbReference type="ChEBI" id="CHEBI:29973"/>
        <dbReference type="ChEBI" id="CHEBI:30011"/>
        <dbReference type="EC" id="3.5.1.44"/>
    </reaction>
</comment>
<evidence type="ECO:0000259" key="9">
    <source>
        <dbReference type="PROSITE" id="PS50122"/>
    </source>
</evidence>
<dbReference type="InterPro" id="IPR035909">
    <property type="entry name" value="CheB_C"/>
</dbReference>
<organism evidence="10 11">
    <name type="scientific">Coleofasciculus chthonoplastes PCC 7420</name>
    <dbReference type="NCBI Taxonomy" id="118168"/>
    <lineage>
        <taxon>Bacteria</taxon>
        <taxon>Bacillati</taxon>
        <taxon>Cyanobacteriota</taxon>
        <taxon>Cyanophyceae</taxon>
        <taxon>Coleofasciculales</taxon>
        <taxon>Coleofasciculaceae</taxon>
        <taxon>Coleofasciculus</taxon>
    </lineage>
</organism>
<feature type="active site" evidence="5 6">
    <location>
        <position position="293"/>
    </location>
</feature>
<reference evidence="10 11" key="1">
    <citation type="submission" date="2008-07" db="EMBL/GenBank/DDBJ databases">
        <authorList>
            <person name="Tandeau de Marsac N."/>
            <person name="Ferriera S."/>
            <person name="Johnson J."/>
            <person name="Kravitz S."/>
            <person name="Beeson K."/>
            <person name="Sutton G."/>
            <person name="Rogers Y.-H."/>
            <person name="Friedman R."/>
            <person name="Frazier M."/>
            <person name="Venter J.C."/>
        </authorList>
    </citation>
    <scope>NUCLEOTIDE SEQUENCE [LARGE SCALE GENOMIC DNA]</scope>
    <source>
        <strain evidence="10 11">PCC 7420</strain>
    </source>
</reference>
<proteinExistence type="inferred from homology"/>
<dbReference type="OrthoDB" id="9793421at2"/>
<keyword evidence="11" id="KW-1185">Reference proteome</keyword>
<evidence type="ECO:0000256" key="7">
    <source>
        <dbReference type="PROSITE-ProRule" id="PRU00169"/>
    </source>
</evidence>
<evidence type="ECO:0000256" key="2">
    <source>
        <dbReference type="ARBA" id="ARBA00022500"/>
    </source>
</evidence>
<keyword evidence="5 7" id="KW-0597">Phosphoprotein</keyword>
<comment type="similarity">
    <text evidence="5">Belongs to the CheB family.</text>
</comment>
<dbReference type="GO" id="GO:0008984">
    <property type="term" value="F:protein-glutamate methylesterase activity"/>
    <property type="evidence" value="ECO:0007669"/>
    <property type="project" value="UniProtKB-UniRule"/>
</dbReference>
<dbReference type="InterPro" id="IPR011006">
    <property type="entry name" value="CheY-like_superfamily"/>
</dbReference>
<dbReference type="eggNOG" id="COG2201">
    <property type="taxonomic scope" value="Bacteria"/>
</dbReference>
<comment type="function">
    <text evidence="5">Involved in chemotaxis. Part of a chemotaxis signal transduction system that modulates chemotaxis in response to various stimuli. Catalyzes the demethylation of specific methylglutamate residues introduced into the chemoreceptors (methyl-accepting chemotaxis proteins or MCP) by CheR. Also mediates the irreversible deamidation of specific glutamine residues to glutamic acid.</text>
</comment>
<keyword evidence="3 5" id="KW-0378">Hydrolase</keyword>
<dbReference type="CDD" id="cd16432">
    <property type="entry name" value="CheB_Rec"/>
    <property type="match status" value="1"/>
</dbReference>
<dbReference type="SUPFAM" id="SSF52172">
    <property type="entry name" value="CheY-like"/>
    <property type="match status" value="1"/>
</dbReference>
<evidence type="ECO:0000313" key="11">
    <source>
        <dbReference type="Proteomes" id="UP000003835"/>
    </source>
</evidence>
<dbReference type="GO" id="GO:0006935">
    <property type="term" value="P:chemotaxis"/>
    <property type="evidence" value="ECO:0007669"/>
    <property type="project" value="UniProtKB-UniRule"/>
</dbReference>
<comment type="catalytic activity">
    <reaction evidence="4 5">
        <text>[protein]-L-glutamate 5-O-methyl ester + H2O = L-glutamyl-[protein] + methanol + H(+)</text>
        <dbReference type="Rhea" id="RHEA:23236"/>
        <dbReference type="Rhea" id="RHEA-COMP:10208"/>
        <dbReference type="Rhea" id="RHEA-COMP:10311"/>
        <dbReference type="ChEBI" id="CHEBI:15377"/>
        <dbReference type="ChEBI" id="CHEBI:15378"/>
        <dbReference type="ChEBI" id="CHEBI:17790"/>
        <dbReference type="ChEBI" id="CHEBI:29973"/>
        <dbReference type="ChEBI" id="CHEBI:82795"/>
        <dbReference type="EC" id="3.1.1.61"/>
    </reaction>
</comment>
<dbReference type="InterPro" id="IPR000673">
    <property type="entry name" value="Sig_transdc_resp-reg_Me-estase"/>
</dbReference>
<feature type="active site" evidence="5 6">
    <location>
        <position position="173"/>
    </location>
</feature>
<evidence type="ECO:0000256" key="6">
    <source>
        <dbReference type="PROSITE-ProRule" id="PRU00050"/>
    </source>
</evidence>
<dbReference type="Gene3D" id="3.40.50.180">
    <property type="entry name" value="Methylesterase CheB, C-terminal domain"/>
    <property type="match status" value="1"/>
</dbReference>
<dbReference type="PROSITE" id="PS50110">
    <property type="entry name" value="RESPONSE_REGULATORY"/>
    <property type="match status" value="1"/>
</dbReference>
<evidence type="ECO:0000259" key="8">
    <source>
        <dbReference type="PROSITE" id="PS50110"/>
    </source>
</evidence>
<dbReference type="EMBL" id="DS989856">
    <property type="protein sequence ID" value="EDX73736.1"/>
    <property type="molecule type" value="Genomic_DNA"/>
</dbReference>
<evidence type="ECO:0000256" key="3">
    <source>
        <dbReference type="ARBA" id="ARBA00022801"/>
    </source>
</evidence>
<dbReference type="Gene3D" id="3.40.50.2300">
    <property type="match status" value="1"/>
</dbReference>
<gene>
    <name evidence="5" type="primary">cheB</name>
    <name evidence="10" type="ORF">MC7420_6784</name>
</gene>
<dbReference type="GO" id="GO:0005737">
    <property type="term" value="C:cytoplasm"/>
    <property type="evidence" value="ECO:0007669"/>
    <property type="project" value="UniProtKB-SubCell"/>
</dbReference>
<accession>B4VWN9</accession>
<dbReference type="SMART" id="SM00448">
    <property type="entry name" value="REC"/>
    <property type="match status" value="1"/>
</dbReference>
<evidence type="ECO:0000256" key="5">
    <source>
        <dbReference type="HAMAP-Rule" id="MF_00099"/>
    </source>
</evidence>
<feature type="modified residue" description="4-aspartylphosphate" evidence="5 7">
    <location>
        <position position="55"/>
    </location>
</feature>
<name>B4VWN9_9CYAN</name>
<sequence>MTIKVLLVEDSKISLVILRRIINEFPQLKVVGEASNGLEALALIPQVKPDVICTDLHMPQMDGLELTTEVMRHNPIPILVLSVSVQQEDTHHIFDVLEAGAVDICPKPLAGLTTENQEFKRELVNKISVISGVRVFKRKRRYSLQHQAVNLNNLTTAPTKSYPKPKIITIGTSTGGPPALQEIFSQLPANFSVPILCVQHICKGFLQGLIDWLAPTCKLPIKIAESGNKPQPGIIYFPPEQRQLKLDKQGNFVCSDTVPLDGHCPSATVTFESVAKVYGKKTTAILLTGMGRDGAKGMLTVTQAGGLTIAQDEATSIIFGMPKEAIELGGAREVLPLNAIAPMLLELLQKQSILQ</sequence>
<comment type="subcellular location">
    <subcellularLocation>
        <location evidence="5">Cytoplasm</location>
    </subcellularLocation>
</comment>
<dbReference type="EC" id="3.5.1.44" evidence="5"/>
<comment type="domain">
    <text evidence="5">Contains a C-terminal catalytic domain, and an N-terminal region which modulates catalytic activity.</text>
</comment>
<feature type="active site" evidence="5 6">
    <location>
        <position position="200"/>
    </location>
</feature>
<dbReference type="STRING" id="118168.MC7420_6784"/>